<reference evidence="2 3" key="1">
    <citation type="submission" date="2021-08" db="EMBL/GenBank/DDBJ databases">
        <title>Nocardioides bacterium WL0053 sp. nov., isolated from the sediment.</title>
        <authorList>
            <person name="Wang L."/>
            <person name="Zhang D."/>
            <person name="Zhang A."/>
        </authorList>
    </citation>
    <scope>NUCLEOTIDE SEQUENCE [LARGE SCALE GENOMIC DNA]</scope>
    <source>
        <strain evidence="2 3">WL0053</strain>
    </source>
</reference>
<evidence type="ECO:0000313" key="2">
    <source>
        <dbReference type="EMBL" id="MBY9075368.1"/>
    </source>
</evidence>
<accession>A0ABS7RMT7</accession>
<dbReference type="Proteomes" id="UP000754710">
    <property type="component" value="Unassembled WGS sequence"/>
</dbReference>
<keyword evidence="3" id="KW-1185">Reference proteome</keyword>
<evidence type="ECO:0000256" key="1">
    <source>
        <dbReference type="SAM" id="Coils"/>
    </source>
</evidence>
<dbReference type="NCBIfam" id="TIGR03142">
    <property type="entry name" value="cytochro_ccmI"/>
    <property type="match status" value="1"/>
</dbReference>
<sequence>MGLFTGLLTLPLAPVRGTVWVAEQVLEQAERQFYDPAVIRRQLEDVDELRSRGEISEEEAEQMEDELVERLMESRRRQRGGEVR</sequence>
<dbReference type="InterPro" id="IPR007804">
    <property type="entry name" value="GvpG"/>
</dbReference>
<evidence type="ECO:0000313" key="3">
    <source>
        <dbReference type="Proteomes" id="UP000754710"/>
    </source>
</evidence>
<protein>
    <submittedName>
        <fullName evidence="2">C-type cytochrome biogenesis protein CcmI</fullName>
    </submittedName>
</protein>
<dbReference type="EMBL" id="JAIEZQ010000002">
    <property type="protein sequence ID" value="MBY9075368.1"/>
    <property type="molecule type" value="Genomic_DNA"/>
</dbReference>
<name>A0ABS7RMT7_9ACTN</name>
<dbReference type="InterPro" id="IPR017560">
    <property type="entry name" value="Cyt_c_biogenesis_CcmI"/>
</dbReference>
<comment type="caution">
    <text evidence="2">The sequence shown here is derived from an EMBL/GenBank/DDBJ whole genome shotgun (WGS) entry which is preliminary data.</text>
</comment>
<dbReference type="Pfam" id="PF05120">
    <property type="entry name" value="GvpG"/>
    <property type="match status" value="1"/>
</dbReference>
<keyword evidence="1" id="KW-0175">Coiled coil</keyword>
<feature type="coiled-coil region" evidence="1">
    <location>
        <begin position="46"/>
        <end position="77"/>
    </location>
</feature>
<proteinExistence type="predicted"/>
<dbReference type="RefSeq" id="WP_221025129.1">
    <property type="nucleotide sequence ID" value="NZ_JAIEZQ010000002.1"/>
</dbReference>
<organism evidence="2 3">
    <name type="scientific">Nocardioides jiangsuensis</name>
    <dbReference type="NCBI Taxonomy" id="2866161"/>
    <lineage>
        <taxon>Bacteria</taxon>
        <taxon>Bacillati</taxon>
        <taxon>Actinomycetota</taxon>
        <taxon>Actinomycetes</taxon>
        <taxon>Propionibacteriales</taxon>
        <taxon>Nocardioidaceae</taxon>
        <taxon>Nocardioides</taxon>
    </lineage>
</organism>
<gene>
    <name evidence="2" type="primary">ccmI</name>
    <name evidence="2" type="ORF">K1X13_11110</name>
</gene>